<evidence type="ECO:0000259" key="2">
    <source>
        <dbReference type="Pfam" id="PF18962"/>
    </source>
</evidence>
<evidence type="ECO:0000256" key="1">
    <source>
        <dbReference type="ARBA" id="ARBA00022729"/>
    </source>
</evidence>
<dbReference type="CDD" id="cd15482">
    <property type="entry name" value="Sialidase_non-viral"/>
    <property type="match status" value="1"/>
</dbReference>
<dbReference type="InterPro" id="IPR036278">
    <property type="entry name" value="Sialidase_sf"/>
</dbReference>
<protein>
    <submittedName>
        <fullName evidence="3">T9SS type A sorting domain-containing protein</fullName>
    </submittedName>
</protein>
<dbReference type="Gene3D" id="2.120.10.10">
    <property type="match status" value="1"/>
</dbReference>
<organism evidence="3 4">
    <name type="scientific">Rasiella rasia</name>
    <dbReference type="NCBI Taxonomy" id="2744027"/>
    <lineage>
        <taxon>Bacteria</taxon>
        <taxon>Pseudomonadati</taxon>
        <taxon>Bacteroidota</taxon>
        <taxon>Flavobacteriia</taxon>
        <taxon>Flavobacteriales</taxon>
        <taxon>Flavobacteriaceae</taxon>
        <taxon>Rasiella</taxon>
    </lineage>
</organism>
<proteinExistence type="predicted"/>
<evidence type="ECO:0000313" key="3">
    <source>
        <dbReference type="EMBL" id="QIE58433.1"/>
    </source>
</evidence>
<dbReference type="Pfam" id="PF18962">
    <property type="entry name" value="Por_Secre_tail"/>
    <property type="match status" value="1"/>
</dbReference>
<dbReference type="NCBIfam" id="TIGR04183">
    <property type="entry name" value="Por_Secre_tail"/>
    <property type="match status" value="1"/>
</dbReference>
<dbReference type="RefSeq" id="WP_164678439.1">
    <property type="nucleotide sequence ID" value="NZ_CP049057.1"/>
</dbReference>
<feature type="domain" description="Secretion system C-terminal sorting" evidence="2">
    <location>
        <begin position="482"/>
        <end position="560"/>
    </location>
</feature>
<name>A0A6G6GJ37_9FLAO</name>
<dbReference type="SUPFAM" id="SSF50939">
    <property type="entry name" value="Sialidases"/>
    <property type="match status" value="2"/>
</dbReference>
<evidence type="ECO:0000313" key="4">
    <source>
        <dbReference type="Proteomes" id="UP000505306"/>
    </source>
</evidence>
<dbReference type="EMBL" id="CP049057">
    <property type="protein sequence ID" value="QIE58433.1"/>
    <property type="molecule type" value="Genomic_DNA"/>
</dbReference>
<keyword evidence="1" id="KW-0732">Signal</keyword>
<accession>A0A6G6GJ37</accession>
<dbReference type="KEGG" id="mgel:G5B37_02290"/>
<dbReference type="Proteomes" id="UP000505306">
    <property type="component" value="Chromosome"/>
</dbReference>
<keyword evidence="4" id="KW-1185">Reference proteome</keyword>
<gene>
    <name evidence="3" type="ORF">G5B37_02290</name>
</gene>
<sequence length="561" mass="61232">MKHFLPLTIVLCCLHYNTLAQKSNGNSKKQLPQEVINMPYEFVDRESMDTSPAYEFIAPNFFTKQVNVDDLGNNIVGDAANEPSLAVDPTNPNRMVVGWRQFDDISSDFRQAGYGFSTNGGYDWIFPGVLDPGLFRSDPVLDFDNAGNFYYNSLQGNFECDVFAIRDGGVVWEPPVPANGGDKQWMRIDRTGGPSSGHNYSYWNQSFSTCPGAFTRSTDDAMSFETCENVPGNPFWGTLAVDADANLYLVGTTSAFNGDLFVIKSTDANDAGSPVTFEPPVLIDLDGSLGVQDAINPQGLKGQAWIDVDISAGPGRDNVYVLASVERASSNDPADVMFTKSTDGGATFSPPIRINTDPGDEAYQWFGTMAVAPNGRIDAVWLDTRDADGGFDSVLYYSFSEDQGDTWSENTPISEPFDPKIGYPVQQKMGDYFDMKSDNEYAHIAWCATFTGGEDVYYTRVSPDGTLGLDDEALFKSSFTVSPNPITTNATISFLAAGDTKVGVYDMLGREVAVLRNEVLEGTQQIDWNSVSSQGTKVASGLYFVTVNTNGFQATKKVVVQ</sequence>
<reference evidence="3 4" key="1">
    <citation type="submission" date="2020-02" db="EMBL/GenBank/DDBJ databases">
        <title>Complete genome sequence of Flavobacteriaceae bacterium.</title>
        <authorList>
            <person name="Kim S.-J."/>
            <person name="Kim Y.-S."/>
            <person name="Kim K.-H."/>
        </authorList>
    </citation>
    <scope>NUCLEOTIDE SEQUENCE [LARGE SCALE GENOMIC DNA]</scope>
    <source>
        <strain evidence="3 4">RR4-40</strain>
    </source>
</reference>
<dbReference type="InterPro" id="IPR026444">
    <property type="entry name" value="Secre_tail"/>
</dbReference>
<dbReference type="AlphaFoldDB" id="A0A6G6GJ37"/>
<dbReference type="Gene3D" id="2.60.40.4070">
    <property type="match status" value="1"/>
</dbReference>